<keyword evidence="15" id="KW-1185">Reference proteome</keyword>
<evidence type="ECO:0000256" key="9">
    <source>
        <dbReference type="ARBA" id="ARBA00023136"/>
    </source>
</evidence>
<feature type="transmembrane region" description="Helical" evidence="13">
    <location>
        <begin position="42"/>
        <end position="64"/>
    </location>
</feature>
<evidence type="ECO:0000256" key="12">
    <source>
        <dbReference type="RuleBase" id="RU000679"/>
    </source>
</evidence>
<keyword evidence="10 12" id="KW-0739">Sodium transport</keyword>
<dbReference type="Proteomes" id="UP000827092">
    <property type="component" value="Unassembled WGS sequence"/>
</dbReference>
<evidence type="ECO:0000256" key="6">
    <source>
        <dbReference type="ARBA" id="ARBA00022989"/>
    </source>
</evidence>
<dbReference type="GO" id="GO:0005886">
    <property type="term" value="C:plasma membrane"/>
    <property type="evidence" value="ECO:0007669"/>
    <property type="project" value="TreeGrafter"/>
</dbReference>
<gene>
    <name evidence="14" type="ORF">JTE90_012302</name>
</gene>
<reference evidence="14 15" key="1">
    <citation type="journal article" date="2022" name="Nat. Ecol. Evol.">
        <title>A masculinizing supergene underlies an exaggerated male reproductive morph in a spider.</title>
        <authorList>
            <person name="Hendrickx F."/>
            <person name="De Corte Z."/>
            <person name="Sonet G."/>
            <person name="Van Belleghem S.M."/>
            <person name="Kostlbacher S."/>
            <person name="Vangestel C."/>
        </authorList>
    </citation>
    <scope>NUCLEOTIDE SEQUENCE [LARGE SCALE GENOMIC DNA]</scope>
    <source>
        <strain evidence="14">W744_W776</strain>
    </source>
</reference>
<comment type="similarity">
    <text evidence="2 12">Belongs to the amiloride-sensitive sodium channel (TC 1.A.6) family.</text>
</comment>
<keyword evidence="6 13" id="KW-1133">Transmembrane helix</keyword>
<dbReference type="PANTHER" id="PTHR11690:SF248">
    <property type="entry name" value="PICKPOCKET 17, ISOFORM A"/>
    <property type="match status" value="1"/>
</dbReference>
<protein>
    <submittedName>
        <fullName evidence="14">Uncharacterized protein</fullName>
    </submittedName>
</protein>
<comment type="caution">
    <text evidence="14">The sequence shown here is derived from an EMBL/GenBank/DDBJ whole genome shotgun (WGS) entry which is preliminary data.</text>
</comment>
<evidence type="ECO:0000256" key="2">
    <source>
        <dbReference type="ARBA" id="ARBA00007193"/>
    </source>
</evidence>
<dbReference type="EMBL" id="JAFNEN010000069">
    <property type="protein sequence ID" value="KAG8196486.1"/>
    <property type="molecule type" value="Genomic_DNA"/>
</dbReference>
<keyword evidence="8 12" id="KW-0406">Ion transport</keyword>
<evidence type="ECO:0000313" key="14">
    <source>
        <dbReference type="EMBL" id="KAG8196486.1"/>
    </source>
</evidence>
<keyword evidence="3 12" id="KW-0813">Transport</keyword>
<keyword evidence="5 12" id="KW-0812">Transmembrane</keyword>
<dbReference type="AlphaFoldDB" id="A0AAV6VLD7"/>
<dbReference type="Pfam" id="PF00858">
    <property type="entry name" value="ASC"/>
    <property type="match status" value="1"/>
</dbReference>
<keyword evidence="11 12" id="KW-0407">Ion channel</keyword>
<sequence length="501" mass="57670">MVKSRKKENFWNFLASVLQNSMLTGIPQIASAGNAPKKLVRALVFVMCLVGFVYQSLEFMNIYWRYETVIDVKVESPRVIDMPALTVCNYNGIMNSKVCIDPDRCSNMTDENTEEFWCKCFPRYCDWGRNLPLVPMPSFVSETLWHLTLEEMAPYLQTWEEMLAYCTLVMADKERLVYNCPQENTLSIRCPTDQPLNMNVCFTLFSNIGQPGKKPKQVLSTGFMNLVLEPLTYEYPAYLIRESMEVSFHSPRGIISPYENGFTMTTASKNIYHLKKTVKHLLPPPYETNCFDYISAWEARGGWGPTTERECIEECKVNESMKIFGCISNMFISPSNEMRCLGMWGNNADEQYKLKELTSNVIKCSEEKCKPACYEETYQVVKDSTDFMDERSSGAENTHTDELRRHGDHDLHLQSQIPKHRDLQLPRWLRWHVAGNISSRGIRLFGDDHAHDEVSLPTVRALQAAPEQNHQSQETAEDRVIEIFGFGGQSPMCYFFLASIF</sequence>
<name>A0AAV6VLD7_9ARAC</name>
<comment type="subcellular location">
    <subcellularLocation>
        <location evidence="1">Membrane</location>
        <topology evidence="1">Multi-pass membrane protein</topology>
    </subcellularLocation>
</comment>
<proteinExistence type="inferred from homology"/>
<keyword evidence="7" id="KW-0915">Sodium</keyword>
<dbReference type="InterPro" id="IPR001873">
    <property type="entry name" value="ENaC"/>
</dbReference>
<accession>A0AAV6VLD7</accession>
<keyword evidence="9 13" id="KW-0472">Membrane</keyword>
<evidence type="ECO:0000256" key="5">
    <source>
        <dbReference type="ARBA" id="ARBA00022692"/>
    </source>
</evidence>
<evidence type="ECO:0000313" key="15">
    <source>
        <dbReference type="Proteomes" id="UP000827092"/>
    </source>
</evidence>
<organism evidence="14 15">
    <name type="scientific">Oedothorax gibbosus</name>
    <dbReference type="NCBI Taxonomy" id="931172"/>
    <lineage>
        <taxon>Eukaryota</taxon>
        <taxon>Metazoa</taxon>
        <taxon>Ecdysozoa</taxon>
        <taxon>Arthropoda</taxon>
        <taxon>Chelicerata</taxon>
        <taxon>Arachnida</taxon>
        <taxon>Araneae</taxon>
        <taxon>Araneomorphae</taxon>
        <taxon>Entelegynae</taxon>
        <taxon>Araneoidea</taxon>
        <taxon>Linyphiidae</taxon>
        <taxon>Erigoninae</taxon>
        <taxon>Oedothorax</taxon>
    </lineage>
</organism>
<evidence type="ECO:0000256" key="10">
    <source>
        <dbReference type="ARBA" id="ARBA00023201"/>
    </source>
</evidence>
<evidence type="ECO:0000256" key="13">
    <source>
        <dbReference type="SAM" id="Phobius"/>
    </source>
</evidence>
<evidence type="ECO:0000256" key="3">
    <source>
        <dbReference type="ARBA" id="ARBA00022448"/>
    </source>
</evidence>
<keyword evidence="4 12" id="KW-0894">Sodium channel</keyword>
<dbReference type="GO" id="GO:0015280">
    <property type="term" value="F:ligand-gated sodium channel activity"/>
    <property type="evidence" value="ECO:0007669"/>
    <property type="project" value="TreeGrafter"/>
</dbReference>
<evidence type="ECO:0000256" key="8">
    <source>
        <dbReference type="ARBA" id="ARBA00023065"/>
    </source>
</evidence>
<dbReference type="PANTHER" id="PTHR11690">
    <property type="entry name" value="AMILORIDE-SENSITIVE SODIUM CHANNEL-RELATED"/>
    <property type="match status" value="1"/>
</dbReference>
<evidence type="ECO:0000256" key="4">
    <source>
        <dbReference type="ARBA" id="ARBA00022461"/>
    </source>
</evidence>
<evidence type="ECO:0000256" key="11">
    <source>
        <dbReference type="ARBA" id="ARBA00023303"/>
    </source>
</evidence>
<evidence type="ECO:0000256" key="1">
    <source>
        <dbReference type="ARBA" id="ARBA00004141"/>
    </source>
</evidence>
<evidence type="ECO:0000256" key="7">
    <source>
        <dbReference type="ARBA" id="ARBA00023053"/>
    </source>
</evidence>